<reference evidence="8 9" key="1">
    <citation type="submission" date="2017-07" db="EMBL/GenBank/DDBJ databases">
        <title>The new phylogeny of genus Mycobacterium.</title>
        <authorList>
            <person name="Tortoli E."/>
            <person name="Trovato A."/>
            <person name="Cirillo D.M."/>
        </authorList>
    </citation>
    <scope>NUCLEOTIDE SEQUENCE [LARGE SCALE GENOMIC DNA]</scope>
    <source>
        <strain evidence="8 9">ATCC 33027</strain>
    </source>
</reference>
<dbReference type="PANTHER" id="PTHR43884:SF20">
    <property type="entry name" value="ACYL-COA DEHYDROGENASE FADE28"/>
    <property type="match status" value="1"/>
</dbReference>
<evidence type="ECO:0000256" key="5">
    <source>
        <dbReference type="ARBA" id="ARBA00023002"/>
    </source>
</evidence>
<dbReference type="Gene3D" id="2.40.110.10">
    <property type="entry name" value="Butyryl-CoA Dehydrogenase, subunit A, domain 2"/>
    <property type="match status" value="1"/>
</dbReference>
<name>A0A255DA76_9MYCO</name>
<dbReference type="InterPro" id="IPR046373">
    <property type="entry name" value="Acyl-CoA_Oxase/DH_mid-dom_sf"/>
</dbReference>
<evidence type="ECO:0000259" key="7">
    <source>
        <dbReference type="Pfam" id="PF02771"/>
    </source>
</evidence>
<protein>
    <recommendedName>
        <fullName evidence="10">Acyl-CoA dehydrogenase</fullName>
    </recommendedName>
</protein>
<evidence type="ECO:0000313" key="9">
    <source>
        <dbReference type="Proteomes" id="UP000216063"/>
    </source>
</evidence>
<gene>
    <name evidence="8" type="ORF">CG716_22705</name>
</gene>
<dbReference type="PANTHER" id="PTHR43884">
    <property type="entry name" value="ACYL-COA DEHYDROGENASE"/>
    <property type="match status" value="1"/>
</dbReference>
<keyword evidence="4" id="KW-0274">FAD</keyword>
<keyword evidence="9" id="KW-1185">Reference proteome</keyword>
<keyword evidence="3" id="KW-0285">Flavoprotein</keyword>
<evidence type="ECO:0000259" key="6">
    <source>
        <dbReference type="Pfam" id="PF00441"/>
    </source>
</evidence>
<feature type="domain" description="Acyl-CoA dehydrogenase/oxidase C-terminal" evidence="6">
    <location>
        <begin position="219"/>
        <end position="368"/>
    </location>
</feature>
<dbReference type="InterPro" id="IPR036250">
    <property type="entry name" value="AcylCo_DH-like_C"/>
</dbReference>
<evidence type="ECO:0008006" key="10">
    <source>
        <dbReference type="Google" id="ProtNLM"/>
    </source>
</evidence>
<proteinExistence type="inferred from homology"/>
<dbReference type="EMBL" id="NOZR01000023">
    <property type="protein sequence ID" value="OYN76164.1"/>
    <property type="molecule type" value="Genomic_DNA"/>
</dbReference>
<dbReference type="InterPro" id="IPR013786">
    <property type="entry name" value="AcylCoA_DH/ox_N"/>
</dbReference>
<dbReference type="InterPro" id="IPR009075">
    <property type="entry name" value="AcylCo_DH/oxidase_C"/>
</dbReference>
<dbReference type="OrthoDB" id="8677713at2"/>
<feature type="domain" description="Acyl-CoA dehydrogenase/oxidase N-terminal" evidence="7">
    <location>
        <begin position="6"/>
        <end position="118"/>
    </location>
</feature>
<dbReference type="InterPro" id="IPR009100">
    <property type="entry name" value="AcylCoA_DH/oxidase_NM_dom_sf"/>
</dbReference>
<dbReference type="GO" id="GO:0003995">
    <property type="term" value="F:acyl-CoA dehydrogenase activity"/>
    <property type="evidence" value="ECO:0007669"/>
    <property type="project" value="TreeGrafter"/>
</dbReference>
<dbReference type="Gene3D" id="1.10.540.10">
    <property type="entry name" value="Acyl-CoA dehydrogenase/oxidase, N-terminal domain"/>
    <property type="match status" value="1"/>
</dbReference>
<organism evidence="8 9">
    <name type="scientific">Mycolicibacterium sphagni</name>
    <dbReference type="NCBI Taxonomy" id="1786"/>
    <lineage>
        <taxon>Bacteria</taxon>
        <taxon>Bacillati</taxon>
        <taxon>Actinomycetota</taxon>
        <taxon>Actinomycetes</taxon>
        <taxon>Mycobacteriales</taxon>
        <taxon>Mycobacteriaceae</taxon>
        <taxon>Mycolicibacterium</taxon>
    </lineage>
</organism>
<dbReference type="Proteomes" id="UP000216063">
    <property type="component" value="Unassembled WGS sequence"/>
</dbReference>
<evidence type="ECO:0000256" key="1">
    <source>
        <dbReference type="ARBA" id="ARBA00001974"/>
    </source>
</evidence>
<dbReference type="InterPro" id="IPR037069">
    <property type="entry name" value="AcylCoA_DH/ox_N_sf"/>
</dbReference>
<dbReference type="AlphaFoldDB" id="A0A255DA76"/>
<accession>A0A255DA76</accession>
<comment type="similarity">
    <text evidence="2">Belongs to the acyl-CoA dehydrogenase family.</text>
</comment>
<evidence type="ECO:0000256" key="3">
    <source>
        <dbReference type="ARBA" id="ARBA00022630"/>
    </source>
</evidence>
<comment type="caution">
    <text evidence="8">The sequence shown here is derived from an EMBL/GenBank/DDBJ whole genome shotgun (WGS) entry which is preliminary data.</text>
</comment>
<evidence type="ECO:0000313" key="8">
    <source>
        <dbReference type="EMBL" id="OYN76164.1"/>
    </source>
</evidence>
<dbReference type="Pfam" id="PF02771">
    <property type="entry name" value="Acyl-CoA_dh_N"/>
    <property type="match status" value="1"/>
</dbReference>
<evidence type="ECO:0000256" key="2">
    <source>
        <dbReference type="ARBA" id="ARBA00009347"/>
    </source>
</evidence>
<sequence length="369" mass="39596">MRLLPSPEQIELRAAARALMQEHSTSPQVRRISESDSYDWEVWRLVAQQMELPGLALPEWYGGSGAGLVELCITMEEMGRALFSSPYLATAVLAARLLLHSGDHDAQRELLPSLLSGERTATVAYSAAAGIGGDGDFQAHPGSTPGCWTVTGSDDIVLDACSADFVLVVATTEDGPTIFAADTSQAEIECLPREPFDRTRRLGRLRLDQACARMIGAPNQGRSTLARTLDESRIALAAEQLGAAQACLDTAVEYARARKQFGRPIGSFQAVQHKCADMLISIESARAAVDFASHYEVGDETELSVAAGIAAITASEALVHAASACIQVHGGMGFTWEHDAHLYLRRAKSSQHLFGGPNFHYARIAAAMS</sequence>
<dbReference type="SUPFAM" id="SSF47203">
    <property type="entry name" value="Acyl-CoA dehydrogenase C-terminal domain-like"/>
    <property type="match status" value="1"/>
</dbReference>
<dbReference type="Gene3D" id="1.20.140.10">
    <property type="entry name" value="Butyryl-CoA Dehydrogenase, subunit A, domain 3"/>
    <property type="match status" value="1"/>
</dbReference>
<keyword evidence="5" id="KW-0560">Oxidoreductase</keyword>
<dbReference type="SUPFAM" id="SSF56645">
    <property type="entry name" value="Acyl-CoA dehydrogenase NM domain-like"/>
    <property type="match status" value="1"/>
</dbReference>
<dbReference type="GO" id="GO:0050660">
    <property type="term" value="F:flavin adenine dinucleotide binding"/>
    <property type="evidence" value="ECO:0007669"/>
    <property type="project" value="InterPro"/>
</dbReference>
<dbReference type="Pfam" id="PF00441">
    <property type="entry name" value="Acyl-CoA_dh_1"/>
    <property type="match status" value="1"/>
</dbReference>
<comment type="cofactor">
    <cofactor evidence="1">
        <name>FAD</name>
        <dbReference type="ChEBI" id="CHEBI:57692"/>
    </cofactor>
</comment>
<evidence type="ECO:0000256" key="4">
    <source>
        <dbReference type="ARBA" id="ARBA00022827"/>
    </source>
</evidence>